<gene>
    <name evidence="3" type="ORF">EV643_112277</name>
</gene>
<evidence type="ECO:0000313" key="3">
    <source>
        <dbReference type="EMBL" id="TDO45947.1"/>
    </source>
</evidence>
<dbReference type="Gene3D" id="3.30.530.20">
    <property type="match status" value="1"/>
</dbReference>
<dbReference type="EMBL" id="SNWQ01000012">
    <property type="protein sequence ID" value="TDO45947.1"/>
    <property type="molecule type" value="Genomic_DNA"/>
</dbReference>
<dbReference type="SUPFAM" id="SSF55961">
    <property type="entry name" value="Bet v1-like"/>
    <property type="match status" value="1"/>
</dbReference>
<dbReference type="InterPro" id="IPR023393">
    <property type="entry name" value="START-like_dom_sf"/>
</dbReference>
<name>A0A4R6K9T2_9ACTN</name>
<evidence type="ECO:0000313" key="4">
    <source>
        <dbReference type="Proteomes" id="UP000295388"/>
    </source>
</evidence>
<organism evidence="3 4">
    <name type="scientific">Kribbella caucasensis</name>
    <dbReference type="NCBI Taxonomy" id="2512215"/>
    <lineage>
        <taxon>Bacteria</taxon>
        <taxon>Bacillati</taxon>
        <taxon>Actinomycetota</taxon>
        <taxon>Actinomycetes</taxon>
        <taxon>Propionibacteriales</taxon>
        <taxon>Kribbellaceae</taxon>
        <taxon>Kribbella</taxon>
    </lineage>
</organism>
<dbReference type="InterPro" id="IPR013538">
    <property type="entry name" value="ASHA1/2-like_C"/>
</dbReference>
<dbReference type="RefSeq" id="WP_133802550.1">
    <property type="nucleotide sequence ID" value="NZ_SNWQ01000012.1"/>
</dbReference>
<dbReference type="Proteomes" id="UP000295388">
    <property type="component" value="Unassembled WGS sequence"/>
</dbReference>
<dbReference type="AlphaFoldDB" id="A0A4R6K9T2"/>
<dbReference type="Pfam" id="PF08327">
    <property type="entry name" value="AHSA1"/>
    <property type="match status" value="1"/>
</dbReference>
<evidence type="ECO:0000256" key="1">
    <source>
        <dbReference type="ARBA" id="ARBA00006817"/>
    </source>
</evidence>
<feature type="domain" description="Activator of Hsp90 ATPase homologue 1/2-like C-terminal" evidence="2">
    <location>
        <begin position="24"/>
        <end position="147"/>
    </location>
</feature>
<accession>A0A4R6K9T2</accession>
<proteinExistence type="inferred from homology"/>
<comment type="caution">
    <text evidence="3">The sequence shown here is derived from an EMBL/GenBank/DDBJ whole genome shotgun (WGS) entry which is preliminary data.</text>
</comment>
<dbReference type="CDD" id="cd07826">
    <property type="entry name" value="SRPBCC_CalC_Aha1-like_9"/>
    <property type="match status" value="1"/>
</dbReference>
<comment type="similarity">
    <text evidence="1">Belongs to the AHA1 family.</text>
</comment>
<keyword evidence="4" id="KW-1185">Reference proteome</keyword>
<dbReference type="OrthoDB" id="5185819at2"/>
<protein>
    <submittedName>
        <fullName evidence="3">Uncharacterized protein YndB with AHSA1/START domain</fullName>
    </submittedName>
</protein>
<reference evidence="3 4" key="1">
    <citation type="submission" date="2019-03" db="EMBL/GenBank/DDBJ databases">
        <title>Genomic Encyclopedia of Type Strains, Phase III (KMG-III): the genomes of soil and plant-associated and newly described type strains.</title>
        <authorList>
            <person name="Whitman W."/>
        </authorList>
    </citation>
    <scope>NUCLEOTIDE SEQUENCE [LARGE SCALE GENOMIC DNA]</scope>
    <source>
        <strain evidence="3 4">VKM Ac-2527</strain>
    </source>
</reference>
<evidence type="ECO:0000259" key="2">
    <source>
        <dbReference type="Pfam" id="PF08327"/>
    </source>
</evidence>
<sequence>MRTSTAKVTTPADDQILITRDFEAPKRLVYKVWTTPELIKRWWSGGLGEVTVAEVDLRVGGRWRYVLVAPDGGCAFHGEYREIVTNERLVHTEVLEMPGITDEDAVVDTVTFTEQDGRTTLTMHVQAKDKATRDLILESGMEEGMQAGWSLAEELAIELAAQEKAPA</sequence>